<dbReference type="AlphaFoldDB" id="A0A0V8EAL3"/>
<dbReference type="InterPro" id="IPR022267">
    <property type="entry name" value="Asp2"/>
</dbReference>
<dbReference type="Pfam" id="PF16929">
    <property type="entry name" value="Asp2"/>
    <property type="match status" value="1"/>
</dbReference>
<dbReference type="NCBIfam" id="TIGR03712">
    <property type="entry name" value="acc_sec_asp2"/>
    <property type="match status" value="1"/>
</dbReference>
<dbReference type="InterPro" id="IPR029058">
    <property type="entry name" value="AB_hydrolase_fold"/>
</dbReference>
<dbReference type="EMBL" id="LKLU01000017">
    <property type="protein sequence ID" value="KSU22882.1"/>
    <property type="molecule type" value="Genomic_DNA"/>
</dbReference>
<sequence>MNKKTHVLQIGQKNWQEYISLQDRDKLEWFYFDMWAGTDEEALALMKKRKGRTFDAVICTDEINWTQVTKFSKVIEAYSLIINQDYEEEIPHDLALKKCPLFMNTEDKKKEVIRSVSQNFFSGQMGSKLHVNTLTVNNEFRGEIEIYGQDYLQLTGDFSGFSQNSLVTWQHNIGMYGRSKKIWLEFECQGNAKISFTLLKILEGSSQVIERRVYTQEEIKKGIEVPYEKNIGYLSLSLTATGSGTLKVGPLHFRDSRQHYGEYILGGRKIVDERNQELFYYFHPGDLKPPLNVYFSGYRSAEGFEGFFMMKKLGTPFLLITDPRLEGGSFYMGNMELERQLIEIIQRYLQELHFTSDQLILSGLSMGTYGALYYASELSPGYVIVGKPLVNIGDIASNEELVRPGGFPTSLDILRSLSGSLSEEGVEILNQRFWDSFEKSDFSNTRFIISYMKNDDYDKNAYPNIITALSDKDSAVIGKGIPGRHNDNSQAINQWFINQYNRILVETYGRERKQDGF</sequence>
<evidence type="ECO:0000313" key="1">
    <source>
        <dbReference type="EMBL" id="KSU22882.1"/>
    </source>
</evidence>
<proteinExistence type="predicted"/>
<reference evidence="2" key="1">
    <citation type="submission" date="2015-10" db="EMBL/GenBank/DDBJ databases">
        <title>Draft Genome Sequences of 11 Lactococcus lactis subspecies cremoris strains.</title>
        <authorList>
            <person name="Wels M."/>
            <person name="Backus L."/>
            <person name="Boekhorst J."/>
            <person name="Dijkstra A."/>
            <person name="Beerthuizen M."/>
            <person name="Kelly W."/>
            <person name="Siezen R."/>
            <person name="Bachmann H."/>
            <person name="Van Hijum S."/>
        </authorList>
    </citation>
    <scope>NUCLEOTIDE SEQUENCE [LARGE SCALE GENOMIC DNA]</scope>
    <source>
        <strain evidence="2">M20</strain>
    </source>
</reference>
<comment type="caution">
    <text evidence="1">The sequence shown here is derived from an EMBL/GenBank/DDBJ whole genome shotgun (WGS) entry which is preliminary data.</text>
</comment>
<name>A0A0V8EAL3_LACLL</name>
<protein>
    <submittedName>
        <fullName evidence="1">Accessory secretory protein Asp2</fullName>
    </submittedName>
</protein>
<dbReference type="SUPFAM" id="SSF53474">
    <property type="entry name" value="alpha/beta-Hydrolases"/>
    <property type="match status" value="1"/>
</dbReference>
<dbReference type="Proteomes" id="UP000053719">
    <property type="component" value="Unassembled WGS sequence"/>
</dbReference>
<accession>A0A0V8EAL3</accession>
<gene>
    <name evidence="1" type="ORF">M20_0423</name>
</gene>
<dbReference type="RefSeq" id="WP_058211385.1">
    <property type="nucleotide sequence ID" value="NZ_LKLU01000017.1"/>
</dbReference>
<evidence type="ECO:0000313" key="2">
    <source>
        <dbReference type="Proteomes" id="UP000053719"/>
    </source>
</evidence>
<organism evidence="1 2">
    <name type="scientific">Lactococcus lactis subsp. lactis</name>
    <name type="common">Streptococcus lactis</name>
    <dbReference type="NCBI Taxonomy" id="1360"/>
    <lineage>
        <taxon>Bacteria</taxon>
        <taxon>Bacillati</taxon>
        <taxon>Bacillota</taxon>
        <taxon>Bacilli</taxon>
        <taxon>Lactobacillales</taxon>
        <taxon>Streptococcaceae</taxon>
        <taxon>Lactococcus</taxon>
    </lineage>
</organism>
<dbReference type="GO" id="GO:0015031">
    <property type="term" value="P:protein transport"/>
    <property type="evidence" value="ECO:0007669"/>
    <property type="project" value="InterPro"/>
</dbReference>
<dbReference type="ESTHER" id="lacll-a0a0v8eal3">
    <property type="family name" value="Asp2"/>
</dbReference>
<dbReference type="PATRIC" id="fig|1360.114.peg.1975"/>